<feature type="binding site" description="in other chain" evidence="4">
    <location>
        <begin position="203"/>
        <end position="206"/>
    </location>
    <ligand>
        <name>dUMP</name>
        <dbReference type="ChEBI" id="CHEBI:246422"/>
        <note>ligand shared between dimeric partners</note>
    </ligand>
</feature>
<feature type="binding site" description="in other chain" evidence="4">
    <location>
        <position position="214"/>
    </location>
    <ligand>
        <name>dUMP</name>
        <dbReference type="ChEBI" id="CHEBI:246422"/>
        <note>ligand shared between dimeric partners</note>
    </ligand>
</feature>
<comment type="caution">
    <text evidence="4">Lacks conserved residue(s) required for the propagation of feature annotation.</text>
</comment>
<keyword evidence="4" id="KW-0545">Nucleotide biosynthesis</keyword>
<dbReference type="GO" id="GO:0006235">
    <property type="term" value="P:dTTP biosynthetic process"/>
    <property type="evidence" value="ECO:0007669"/>
    <property type="project" value="UniProtKB-UniRule"/>
</dbReference>
<dbReference type="GO" id="GO:0032259">
    <property type="term" value="P:methylation"/>
    <property type="evidence" value="ECO:0007669"/>
    <property type="project" value="UniProtKB-KW"/>
</dbReference>
<dbReference type="InterPro" id="IPR036926">
    <property type="entry name" value="Thymidate_synth/dCMP_Mease_sf"/>
</dbReference>
<feature type="binding site" evidence="4">
    <location>
        <position position="206"/>
    </location>
    <ligand>
        <name>(6R)-5,10-methylene-5,6,7,8-tetrahydrofolate</name>
        <dbReference type="ChEBI" id="CHEBI:15636"/>
    </ligand>
</feature>
<proteinExistence type="inferred from homology"/>
<evidence type="ECO:0000256" key="4">
    <source>
        <dbReference type="HAMAP-Rule" id="MF_00008"/>
    </source>
</evidence>
<feature type="region of interest" description="Disordered" evidence="5">
    <location>
        <begin position="109"/>
        <end position="133"/>
    </location>
</feature>
<dbReference type="AlphaFoldDB" id="A0A9E7NA37"/>
<accession>A0A9E7NA37</accession>
<dbReference type="GO" id="GO:0005829">
    <property type="term" value="C:cytosol"/>
    <property type="evidence" value="ECO:0007669"/>
    <property type="project" value="TreeGrafter"/>
</dbReference>
<comment type="function">
    <text evidence="4">Catalyzes the reductive methylation of 2'-deoxyuridine-5'-monophosphate (dUMP) to 2'-deoxythymidine-5'-monophosphate (dTMP) while utilizing 5,10-methylenetetrahydrofolate (mTHF) as the methyl donor and reductant in the reaction, yielding dihydrofolate (DHF) as a by-product. This enzymatic reaction provides an intracellular de novo source of dTMP, an essential precursor for DNA biosynthesis.</text>
</comment>
<evidence type="ECO:0000256" key="5">
    <source>
        <dbReference type="SAM" id="MobiDB-lite"/>
    </source>
</evidence>
<comment type="subunit">
    <text evidence="4">Homodimer.</text>
</comment>
<dbReference type="GO" id="GO:0006231">
    <property type="term" value="P:dTMP biosynthetic process"/>
    <property type="evidence" value="ECO:0007669"/>
    <property type="project" value="UniProtKB-UniRule"/>
</dbReference>
<dbReference type="PRINTS" id="PR00108">
    <property type="entry name" value="THYMDSNTHASE"/>
</dbReference>
<keyword evidence="2 4" id="KW-0489">Methyltransferase</keyword>
<comment type="subcellular location">
    <subcellularLocation>
        <location evidence="4">Cytoplasm</location>
    </subcellularLocation>
</comment>
<keyword evidence="4" id="KW-0963">Cytoplasm</keyword>
<comment type="similarity">
    <text evidence="4">Belongs to the thymidylate synthase family. Bacterial-type ThyA subfamily.</text>
</comment>
<dbReference type="GO" id="GO:0004799">
    <property type="term" value="F:thymidylate synthase activity"/>
    <property type="evidence" value="ECO:0007669"/>
    <property type="project" value="UniProtKB-UniRule"/>
</dbReference>
<dbReference type="Proteomes" id="UP001056855">
    <property type="component" value="Chromosome"/>
</dbReference>
<dbReference type="KEGG" id="sawl:NGM29_14070"/>
<reference evidence="7" key="1">
    <citation type="submission" date="2022-06" db="EMBL/GenBank/DDBJ databases">
        <title>Diverse halophilic archaea isolated from saline environments.</title>
        <authorList>
            <person name="Cui H.-L."/>
        </authorList>
    </citation>
    <scope>NUCLEOTIDE SEQUENCE</scope>
    <source>
        <strain evidence="7">WLHS1</strain>
    </source>
</reference>
<evidence type="ECO:0000259" key="6">
    <source>
        <dbReference type="Pfam" id="PF00303"/>
    </source>
</evidence>
<keyword evidence="3 4" id="KW-0808">Transferase</keyword>
<dbReference type="PANTHER" id="PTHR11548:SF1">
    <property type="entry name" value="THYMIDYLATE SYNTHASE 1"/>
    <property type="match status" value="1"/>
</dbReference>
<dbReference type="NCBIfam" id="TIGR03284">
    <property type="entry name" value="thym_sym"/>
    <property type="match status" value="1"/>
</dbReference>
<comment type="catalytic activity">
    <reaction evidence="4">
        <text>dUMP + (6R)-5,10-methylene-5,6,7,8-tetrahydrofolate = 7,8-dihydrofolate + dTMP</text>
        <dbReference type="Rhea" id="RHEA:12104"/>
        <dbReference type="ChEBI" id="CHEBI:15636"/>
        <dbReference type="ChEBI" id="CHEBI:57451"/>
        <dbReference type="ChEBI" id="CHEBI:63528"/>
        <dbReference type="ChEBI" id="CHEBI:246422"/>
        <dbReference type="EC" id="2.1.1.45"/>
    </reaction>
</comment>
<dbReference type="InterPro" id="IPR045097">
    <property type="entry name" value="Thymidate_synth/dCMP_Mease"/>
</dbReference>
<dbReference type="Pfam" id="PF00303">
    <property type="entry name" value="Thymidylat_synt"/>
    <property type="match status" value="1"/>
</dbReference>
<dbReference type="SUPFAM" id="SSF55831">
    <property type="entry name" value="Thymidylate synthase/dCMP hydroxymethylase"/>
    <property type="match status" value="2"/>
</dbReference>
<dbReference type="EMBL" id="CP100355">
    <property type="protein sequence ID" value="UTF52897.1"/>
    <property type="molecule type" value="Genomic_DNA"/>
</dbReference>
<feature type="active site" description="Nucleophile" evidence="4">
    <location>
        <position position="183"/>
    </location>
</feature>
<dbReference type="EC" id="2.1.1.45" evidence="1 4"/>
<evidence type="ECO:0000256" key="3">
    <source>
        <dbReference type="ARBA" id="ARBA00022679"/>
    </source>
</evidence>
<dbReference type="InterPro" id="IPR023451">
    <property type="entry name" value="Thymidate_synth/dCMP_Mease_dom"/>
</dbReference>
<organism evidence="7 8">
    <name type="scientific">Natronosalvus rutilus</name>
    <dbReference type="NCBI Taxonomy" id="2953753"/>
    <lineage>
        <taxon>Archaea</taxon>
        <taxon>Methanobacteriati</taxon>
        <taxon>Methanobacteriota</taxon>
        <taxon>Stenosarchaea group</taxon>
        <taxon>Halobacteria</taxon>
        <taxon>Halobacteriales</taxon>
        <taxon>Natrialbaceae</taxon>
        <taxon>Natronosalvus</taxon>
    </lineage>
</organism>
<protein>
    <recommendedName>
        <fullName evidence="1 4">Thymidylate synthase</fullName>
        <shortName evidence="4">TS</shortName>
        <shortName evidence="4">TSase</shortName>
        <ecNumber evidence="1 4">2.1.1.45</ecNumber>
    </recommendedName>
</protein>
<feature type="binding site" description="in other chain" evidence="4">
    <location>
        <position position="21"/>
    </location>
    <ligand>
        <name>dUMP</name>
        <dbReference type="ChEBI" id="CHEBI:246422"/>
        <note>ligand shared between dimeric partners</note>
    </ligand>
</feature>
<evidence type="ECO:0000256" key="2">
    <source>
        <dbReference type="ARBA" id="ARBA00022603"/>
    </source>
</evidence>
<dbReference type="RefSeq" id="WP_254156965.1">
    <property type="nucleotide sequence ID" value="NZ_CP100355.1"/>
</dbReference>
<dbReference type="HAMAP" id="MF_00008">
    <property type="entry name" value="Thymidy_synth_bact"/>
    <property type="match status" value="1"/>
</dbReference>
<feature type="binding site" description="in other chain" evidence="4">
    <location>
        <begin position="244"/>
        <end position="246"/>
    </location>
    <ligand>
        <name>dUMP</name>
        <dbReference type="ChEBI" id="CHEBI:246422"/>
        <note>ligand shared between dimeric partners</note>
    </ligand>
</feature>
<keyword evidence="8" id="KW-1185">Reference proteome</keyword>
<comment type="pathway">
    <text evidence="4">Pyrimidine metabolism; dTTP biosynthesis.</text>
</comment>
<dbReference type="CDD" id="cd00351">
    <property type="entry name" value="TS_Pyrimidine_HMase"/>
    <property type="match status" value="1"/>
</dbReference>
<evidence type="ECO:0000256" key="1">
    <source>
        <dbReference type="ARBA" id="ARBA00011947"/>
    </source>
</evidence>
<sequence length="352" mass="39967">MQQYLDLVGSVLSEGAYKPNRTGVDTISSFSQHYEIDLQRGYPLLTTKQMDGYRWNSMIHEMCWYLSGEEHIRDLREETKIWDAWADDEGQLDTAYGRFWRRFPIPDDESRLEGESWADAAPDDADSGEPAGSQWVTQEADGRQTFDQLQYVIDQLSDNPNSRRLVVNAWHPANAAVSTLPPCHYSFVFNVQGDRLNCHLTQRSGDVALGIPFNIAAYALLTKLVAQQTGLEAGTFGHTIVDAHVYCGTGDRGRWYANNLEALQDHLAEVDPREDRAAYADVREWLLKEAPDEAEGEERYDHVPNLLRQCTREPLERPQLKLADVTIDDLSADDIELVDYESHDGLRFAVAE</sequence>
<dbReference type="PANTHER" id="PTHR11548">
    <property type="entry name" value="THYMIDYLATE SYNTHASE 1"/>
    <property type="match status" value="1"/>
</dbReference>
<feature type="binding site" evidence="4">
    <location>
        <begin position="163"/>
        <end position="164"/>
    </location>
    <ligand>
        <name>dUMP</name>
        <dbReference type="ChEBI" id="CHEBI:246422"/>
        <note>ligand shared between dimeric partners</note>
    </ligand>
</feature>
<evidence type="ECO:0000313" key="7">
    <source>
        <dbReference type="EMBL" id="UTF52897.1"/>
    </source>
</evidence>
<feature type="binding site" evidence="4">
    <location>
        <position position="351"/>
    </location>
    <ligand>
        <name>(6R)-5,10-methylene-5,6,7,8-tetrahydrofolate</name>
        <dbReference type="ChEBI" id="CHEBI:15636"/>
    </ligand>
</feature>
<evidence type="ECO:0000313" key="8">
    <source>
        <dbReference type="Proteomes" id="UP001056855"/>
    </source>
</evidence>
<name>A0A9E7NA37_9EURY</name>
<dbReference type="Gene3D" id="3.30.572.10">
    <property type="entry name" value="Thymidylate synthase/dCMP hydroxymethylase domain"/>
    <property type="match status" value="2"/>
</dbReference>
<dbReference type="GeneID" id="73291194"/>
<dbReference type="InterPro" id="IPR000398">
    <property type="entry name" value="Thymidylate_synthase"/>
</dbReference>
<gene>
    <name evidence="4 7" type="primary">thyA</name>
    <name evidence="7" type="ORF">NGM29_14070</name>
</gene>
<feature type="domain" description="Thymidylate synthase/dCMP hydroxymethylase" evidence="6">
    <location>
        <begin position="2"/>
        <end position="351"/>
    </location>
</feature>